<feature type="transmembrane region" description="Helical" evidence="8">
    <location>
        <begin position="260"/>
        <end position="284"/>
    </location>
</feature>
<keyword evidence="6 8" id="KW-1133">Transmembrane helix</keyword>
<feature type="transmembrane region" description="Helical" evidence="8">
    <location>
        <begin position="159"/>
        <end position="181"/>
    </location>
</feature>
<evidence type="ECO:0000256" key="6">
    <source>
        <dbReference type="ARBA" id="ARBA00022989"/>
    </source>
</evidence>
<evidence type="ECO:0000259" key="9">
    <source>
        <dbReference type="PROSITE" id="PS50928"/>
    </source>
</evidence>
<keyword evidence="7 8" id="KW-0472">Membrane</keyword>
<dbReference type="CDD" id="cd06261">
    <property type="entry name" value="TM_PBP2"/>
    <property type="match status" value="1"/>
</dbReference>
<protein>
    <submittedName>
        <fullName evidence="10">Spermidine/putrescine transport system permease protein</fullName>
    </submittedName>
</protein>
<feature type="transmembrane region" description="Helical" evidence="8">
    <location>
        <begin position="210"/>
        <end position="227"/>
    </location>
</feature>
<dbReference type="SUPFAM" id="SSF161098">
    <property type="entry name" value="MetI-like"/>
    <property type="match status" value="1"/>
</dbReference>
<name>A0A212RJA2_9PROT</name>
<dbReference type="AlphaFoldDB" id="A0A212RJA2"/>
<keyword evidence="4" id="KW-1003">Cell membrane</keyword>
<keyword evidence="3 8" id="KW-0813">Transport</keyword>
<dbReference type="EMBL" id="FYEH01000009">
    <property type="protein sequence ID" value="SNB72347.1"/>
    <property type="molecule type" value="Genomic_DNA"/>
</dbReference>
<dbReference type="Proteomes" id="UP000197065">
    <property type="component" value="Unassembled WGS sequence"/>
</dbReference>
<dbReference type="OrthoDB" id="9809681at2"/>
<proteinExistence type="inferred from homology"/>
<evidence type="ECO:0000256" key="2">
    <source>
        <dbReference type="ARBA" id="ARBA00007069"/>
    </source>
</evidence>
<dbReference type="Pfam" id="PF00528">
    <property type="entry name" value="BPD_transp_1"/>
    <property type="match status" value="1"/>
</dbReference>
<keyword evidence="11" id="KW-1185">Reference proteome</keyword>
<evidence type="ECO:0000256" key="8">
    <source>
        <dbReference type="RuleBase" id="RU363032"/>
    </source>
</evidence>
<dbReference type="PANTHER" id="PTHR43848:SF2">
    <property type="entry name" value="PUTRESCINE TRANSPORT SYSTEM PERMEASE PROTEIN POTI"/>
    <property type="match status" value="1"/>
</dbReference>
<evidence type="ECO:0000313" key="10">
    <source>
        <dbReference type="EMBL" id="SNB72347.1"/>
    </source>
</evidence>
<comment type="similarity">
    <text evidence="2">Belongs to the binding-protein-dependent transport system permease family. CysTW subfamily.</text>
</comment>
<evidence type="ECO:0000313" key="11">
    <source>
        <dbReference type="Proteomes" id="UP000197065"/>
    </source>
</evidence>
<dbReference type="GO" id="GO:0005886">
    <property type="term" value="C:plasma membrane"/>
    <property type="evidence" value="ECO:0007669"/>
    <property type="project" value="UniProtKB-SubCell"/>
</dbReference>
<dbReference type="RefSeq" id="WP_088562017.1">
    <property type="nucleotide sequence ID" value="NZ_FYEH01000009.1"/>
</dbReference>
<feature type="transmembrane region" description="Helical" evidence="8">
    <location>
        <begin position="33"/>
        <end position="61"/>
    </location>
</feature>
<gene>
    <name evidence="10" type="ORF">SAMN07250955_10978</name>
</gene>
<evidence type="ECO:0000256" key="7">
    <source>
        <dbReference type="ARBA" id="ARBA00023136"/>
    </source>
</evidence>
<sequence length="288" mass="32240">MIGNPRLQRLARVDTHQLDQRGRYWRRLSGWSGWGRVGMCLGFFAIAMIYVPIALLALMSISQSPLSGIPYPLTLQHYGTLLSDGRWLLPLQKSVIMGVVVAFTCMLVATLVGRAITRMKRPGGVLIVSLIPLFVPGLTMGAALFIFLRTMLDLKLGLWSIFVAHMVWALPFALLLVLVVASRFDLRLLEAASDLGANNWQRFWQIEFPILRPGIMGAGIFGFLLSFNELLRSIFVRGQETTMPIYNWAMAASQQSQVPIIFALATIILLVTLPVMSIFFWLLFRKAG</sequence>
<accession>A0A212RJA2</accession>
<evidence type="ECO:0000256" key="4">
    <source>
        <dbReference type="ARBA" id="ARBA00022475"/>
    </source>
</evidence>
<comment type="subcellular location">
    <subcellularLocation>
        <location evidence="1 8">Cell membrane</location>
        <topology evidence="1 8">Multi-pass membrane protein</topology>
    </subcellularLocation>
</comment>
<feature type="domain" description="ABC transmembrane type-1" evidence="9">
    <location>
        <begin position="91"/>
        <end position="279"/>
    </location>
</feature>
<dbReference type="PROSITE" id="PS50928">
    <property type="entry name" value="ABC_TM1"/>
    <property type="match status" value="1"/>
</dbReference>
<evidence type="ECO:0000256" key="3">
    <source>
        <dbReference type="ARBA" id="ARBA00022448"/>
    </source>
</evidence>
<feature type="transmembrane region" description="Helical" evidence="8">
    <location>
        <begin position="95"/>
        <end position="113"/>
    </location>
</feature>
<evidence type="ECO:0000256" key="5">
    <source>
        <dbReference type="ARBA" id="ARBA00022692"/>
    </source>
</evidence>
<dbReference type="Gene3D" id="1.10.3720.10">
    <property type="entry name" value="MetI-like"/>
    <property type="match status" value="1"/>
</dbReference>
<reference evidence="10 11" key="1">
    <citation type="submission" date="2017-06" db="EMBL/GenBank/DDBJ databases">
        <authorList>
            <person name="Kim H.J."/>
            <person name="Triplett B.A."/>
        </authorList>
    </citation>
    <scope>NUCLEOTIDE SEQUENCE [LARGE SCALE GENOMIC DNA]</scope>
    <source>
        <strain evidence="10 11">B29T1</strain>
    </source>
</reference>
<dbReference type="InterPro" id="IPR051789">
    <property type="entry name" value="Bact_Polyamine_Transport"/>
</dbReference>
<evidence type="ECO:0000256" key="1">
    <source>
        <dbReference type="ARBA" id="ARBA00004651"/>
    </source>
</evidence>
<dbReference type="PANTHER" id="PTHR43848">
    <property type="entry name" value="PUTRESCINE TRANSPORT SYSTEM PERMEASE PROTEIN POTI"/>
    <property type="match status" value="1"/>
</dbReference>
<dbReference type="InterPro" id="IPR035906">
    <property type="entry name" value="MetI-like_sf"/>
</dbReference>
<dbReference type="InterPro" id="IPR000515">
    <property type="entry name" value="MetI-like"/>
</dbReference>
<keyword evidence="5 8" id="KW-0812">Transmembrane</keyword>
<organism evidence="10 11">
    <name type="scientific">Arboricoccus pini</name>
    <dbReference type="NCBI Taxonomy" id="1963835"/>
    <lineage>
        <taxon>Bacteria</taxon>
        <taxon>Pseudomonadati</taxon>
        <taxon>Pseudomonadota</taxon>
        <taxon>Alphaproteobacteria</taxon>
        <taxon>Geminicoccales</taxon>
        <taxon>Geminicoccaceae</taxon>
        <taxon>Arboricoccus</taxon>
    </lineage>
</organism>
<dbReference type="GO" id="GO:0055085">
    <property type="term" value="P:transmembrane transport"/>
    <property type="evidence" value="ECO:0007669"/>
    <property type="project" value="InterPro"/>
</dbReference>
<feature type="transmembrane region" description="Helical" evidence="8">
    <location>
        <begin position="125"/>
        <end position="147"/>
    </location>
</feature>